<dbReference type="HOGENOM" id="CLU_165982_0_0_9"/>
<organism evidence="2">
    <name type="scientific">Clostridium botulinum B str. Osaka05</name>
    <dbReference type="NCBI Taxonomy" id="1407017"/>
    <lineage>
        <taxon>Bacteria</taxon>
        <taxon>Bacillati</taxon>
        <taxon>Bacillota</taxon>
        <taxon>Clostridia</taxon>
        <taxon>Eubacteriales</taxon>
        <taxon>Clostridiaceae</taxon>
        <taxon>Clostridium</taxon>
    </lineage>
</organism>
<evidence type="ECO:0000259" key="1">
    <source>
        <dbReference type="Pfam" id="PF26154"/>
    </source>
</evidence>
<dbReference type="EMBL" id="DF384213">
    <property type="protein sequence ID" value="GAE03158.1"/>
    <property type="molecule type" value="Genomic_DNA"/>
</dbReference>
<sequence>MEKSLQEQQFEALQTADEYIVKLINGINMCIENIRENKQDEAINLTSYIVEGMDWLNEVARLTKDIQDENMDEELMKNNLQRISEYSNMEEYEKILKLLSEEILPLINSWKCIIEKSLVS</sequence>
<evidence type="ECO:0000313" key="2">
    <source>
        <dbReference type="EMBL" id="GAE03158.1"/>
    </source>
</evidence>
<feature type="domain" description="DUF8042" evidence="1">
    <location>
        <begin position="7"/>
        <end position="118"/>
    </location>
</feature>
<dbReference type="Proteomes" id="UP000054164">
    <property type="component" value="Unassembled WGS sequence"/>
</dbReference>
<accession>A0A0S6U485</accession>
<dbReference type="AlphaFoldDB" id="A0A0S6U485"/>
<dbReference type="RefSeq" id="WP_030036027.1">
    <property type="nucleotide sequence ID" value="NZ_DF384213.1"/>
</dbReference>
<dbReference type="InterPro" id="IPR058355">
    <property type="entry name" value="DUF8042"/>
</dbReference>
<protein>
    <recommendedName>
        <fullName evidence="1">DUF8042 domain-containing protein</fullName>
    </recommendedName>
</protein>
<dbReference type="Pfam" id="PF26154">
    <property type="entry name" value="DUF8042"/>
    <property type="match status" value="1"/>
</dbReference>
<gene>
    <name evidence="2" type="ORF">CBO05C_2848</name>
</gene>
<name>A0A0S6U485_CLOBO</name>
<proteinExistence type="predicted"/>
<reference evidence="2" key="1">
    <citation type="submission" date="2013-10" db="EMBL/GenBank/DDBJ databases">
        <title>Draft genome sequence of Clostridium botulinum type B strain Osaka05.</title>
        <authorList>
            <person name="Sakaguchi Y."/>
            <person name="Hosomi K."/>
            <person name="Uchiyama J."/>
            <person name="Ogura Y."/>
            <person name="Sakaguchi M."/>
            <person name="Kohda T."/>
            <person name="Mukamoto M."/>
            <person name="Misawa N."/>
            <person name="Matsuzaki S."/>
            <person name="Hayashi T."/>
            <person name="Kozaki S."/>
        </authorList>
    </citation>
    <scope>NUCLEOTIDE SEQUENCE</scope>
    <source>
        <strain evidence="2">Osaka05</strain>
    </source>
</reference>